<organism evidence="13 14">
    <name type="scientific">Helicobacter aurati</name>
    <dbReference type="NCBI Taxonomy" id="137778"/>
    <lineage>
        <taxon>Bacteria</taxon>
        <taxon>Pseudomonadati</taxon>
        <taxon>Campylobacterota</taxon>
        <taxon>Epsilonproteobacteria</taxon>
        <taxon>Campylobacterales</taxon>
        <taxon>Helicobacteraceae</taxon>
        <taxon>Helicobacter</taxon>
    </lineage>
</organism>
<dbReference type="InterPro" id="IPR000795">
    <property type="entry name" value="T_Tr_GTP-bd_dom"/>
</dbReference>
<dbReference type="OrthoDB" id="9811804at2"/>
<dbReference type="HAMAP" id="MF_00100_B">
    <property type="entry name" value="IF_2_B"/>
    <property type="match status" value="1"/>
</dbReference>
<feature type="region of interest" description="Disordered" evidence="11">
    <location>
        <begin position="106"/>
        <end position="128"/>
    </location>
</feature>
<comment type="similarity">
    <text evidence="1 9 10">Belongs to the TRAFAC class translation factor GTPase superfamily. Classic translation factor GTPase family. IF-2 subfamily.</text>
</comment>
<evidence type="ECO:0000256" key="9">
    <source>
        <dbReference type="HAMAP-Rule" id="MF_00100"/>
    </source>
</evidence>
<accession>A0A3D8J627</accession>
<dbReference type="PANTHER" id="PTHR43381">
    <property type="entry name" value="TRANSLATION INITIATION FACTOR IF-2-RELATED"/>
    <property type="match status" value="1"/>
</dbReference>
<dbReference type="FunFam" id="3.40.50.300:FF:000019">
    <property type="entry name" value="Translation initiation factor IF-2"/>
    <property type="match status" value="1"/>
</dbReference>
<evidence type="ECO:0000256" key="7">
    <source>
        <dbReference type="ARBA" id="ARBA00023134"/>
    </source>
</evidence>
<feature type="binding site" evidence="9">
    <location>
        <begin position="475"/>
        <end position="482"/>
    </location>
    <ligand>
        <name>GTP</name>
        <dbReference type="ChEBI" id="CHEBI:37565"/>
    </ligand>
</feature>
<evidence type="ECO:0000256" key="4">
    <source>
        <dbReference type="ARBA" id="ARBA00022540"/>
    </source>
</evidence>
<evidence type="ECO:0000256" key="3">
    <source>
        <dbReference type="ARBA" id="ARBA00022490"/>
    </source>
</evidence>
<sequence>MPSIREIAREAATTKEKEVLEKAKEIGFKVRNVTTNLTEEEASILYEYITTGKLPSNFKTPSKNKTKVHKQKQEHIQPMLDASQSNETNKDSQDFAQMQEEITYKSSSTHDSQVNNEHTKEINPTATTKSEINSIAVPQETKEVKKIQIVSKGRNTSAGQELSNVSTQKAILDSTKHQTNKQTTLQHSLKSSESSQNIQNDNKDSEAKQQENVASLTSDYPTAHPQDIHTIPQGFDPKDINKGPKISSIRVISKNDKTETNNPKKERDSAQILDSLKHTEHKGKIKKKKEKPTAKQQKHTSHVINMERDMGISDYDDEQDEIMLIDMYEVPQESFEEKENKKNPIDDKIKVNHYSPWIKEGSIARLSKGRSKRNRDQKAKRNNNIITSLVLPEEIRVYEFAEKANLELGNVLGKLFLLGMKVLKNDFLDKDTIEILASEYNIDVTIQQNIPLYNDQEEIVESDLVERPPVVTIMGHVDHGKTSLLDYIRNSRIASSEAGGITQHIGAYMVQKNNKWISFIDTPGHEAFAQMRSRGAQVTDIAIIVIAADDGVKQQSIEALNHAKSAGVQIIIAMNKMDKEGANPDKLKSECAELGFTPMDWGGEYEFIPISAKTGAGIDVLLETVLLQAEILELKASKKAKAKAIVLEGSQQIGKGSVATIIVQQGVLEIGQCIVADTAYGKVRTLRDDTGRSITQLEPSGVAQITGLSEVPLAGALLQVVENDSIAREMANKRNAYLRQKQLSKSTKVTFDELSSMVAKGQIKNVPIVLRADTQGSLEAIKASLEGLNNQEVEINIISFGIGGITQSDINLANTSNNCIVLGFNVRPTSEIKNLAKDLGITIKSYSIIYDLIDDMKALLSGLMSPITEEEVVGMLSIRETFTVTKLGTIAGCIVLDGKVEKSSNVRLLRNGVVIWNGKISSLKRFKDDVKEVTKGYECGIMLDGFNDIVVQDEIEVFKEVLKQRTL</sequence>
<dbReference type="CDD" id="cd03702">
    <property type="entry name" value="IF2_mtIF2_II"/>
    <property type="match status" value="1"/>
</dbReference>
<evidence type="ECO:0000313" key="14">
    <source>
        <dbReference type="Proteomes" id="UP000256424"/>
    </source>
</evidence>
<dbReference type="Gene3D" id="2.40.30.10">
    <property type="entry name" value="Translation factors"/>
    <property type="match status" value="2"/>
</dbReference>
<dbReference type="AlphaFoldDB" id="A0A3D8J627"/>
<dbReference type="InterPro" id="IPR009000">
    <property type="entry name" value="Transl_B-barrel_sf"/>
</dbReference>
<dbReference type="Proteomes" id="UP000256424">
    <property type="component" value="Unassembled WGS sequence"/>
</dbReference>
<feature type="compositionally biased region" description="Basic residues" evidence="11">
    <location>
        <begin position="279"/>
        <end position="301"/>
    </location>
</feature>
<dbReference type="CDD" id="cd03692">
    <property type="entry name" value="mtIF2_IVc"/>
    <property type="match status" value="1"/>
</dbReference>
<dbReference type="InterPro" id="IPR053905">
    <property type="entry name" value="EF-G-like_DII"/>
</dbReference>
<dbReference type="EMBL" id="NXLW01000005">
    <property type="protein sequence ID" value="RDU72720.1"/>
    <property type="molecule type" value="Genomic_DNA"/>
</dbReference>
<keyword evidence="3 9" id="KW-0963">Cytoplasm</keyword>
<feature type="region of interest" description="Disordered" evidence="11">
    <location>
        <begin position="175"/>
        <end position="301"/>
    </location>
</feature>
<comment type="caution">
    <text evidence="13">The sequence shown here is derived from an EMBL/GenBank/DDBJ whole genome shotgun (WGS) entry which is preliminary data.</text>
</comment>
<dbReference type="PROSITE" id="PS01176">
    <property type="entry name" value="IF2"/>
    <property type="match status" value="1"/>
</dbReference>
<dbReference type="Pfam" id="PF00009">
    <property type="entry name" value="GTP_EFTU"/>
    <property type="match status" value="1"/>
</dbReference>
<feature type="region of interest" description="G-domain" evidence="9">
    <location>
        <begin position="469"/>
        <end position="617"/>
    </location>
</feature>
<dbReference type="Pfam" id="PF22042">
    <property type="entry name" value="EF-G_D2"/>
    <property type="match status" value="1"/>
</dbReference>
<dbReference type="InterPro" id="IPR005225">
    <property type="entry name" value="Small_GTP-bd"/>
</dbReference>
<evidence type="ECO:0000259" key="12">
    <source>
        <dbReference type="PROSITE" id="PS51722"/>
    </source>
</evidence>
<dbReference type="InterPro" id="IPR000178">
    <property type="entry name" value="TF_IF2_bacterial-like"/>
</dbReference>
<dbReference type="FunFam" id="3.40.50.10050:FF:000001">
    <property type="entry name" value="Translation initiation factor IF-2"/>
    <property type="match status" value="1"/>
</dbReference>
<dbReference type="RefSeq" id="WP_104762438.1">
    <property type="nucleotide sequence ID" value="NZ_FZPM01000004.1"/>
</dbReference>
<feature type="compositionally biased region" description="Polar residues" evidence="11">
    <location>
        <begin position="210"/>
        <end position="220"/>
    </location>
</feature>
<keyword evidence="5 9" id="KW-0547">Nucleotide-binding</keyword>
<gene>
    <name evidence="9" type="primary">infB</name>
    <name evidence="13" type="ORF">CQA66_03760</name>
</gene>
<dbReference type="FunFam" id="2.40.30.10:FF:000054">
    <property type="entry name" value="Translation initiation factor IF-2"/>
    <property type="match status" value="1"/>
</dbReference>
<dbReference type="InterPro" id="IPR044145">
    <property type="entry name" value="IF2_II"/>
</dbReference>
<dbReference type="InterPro" id="IPR006847">
    <property type="entry name" value="IF2_N"/>
</dbReference>
<keyword evidence="14" id="KW-1185">Reference proteome</keyword>
<protein>
    <recommendedName>
        <fullName evidence="2 9">Translation initiation factor IF-2</fullName>
    </recommendedName>
</protein>
<feature type="region of interest" description="Disordered" evidence="11">
    <location>
        <begin position="55"/>
        <end position="75"/>
    </location>
</feature>
<dbReference type="SUPFAM" id="SSF52156">
    <property type="entry name" value="Initiation factor IF2/eIF5b, domain 3"/>
    <property type="match status" value="1"/>
</dbReference>
<comment type="function">
    <text evidence="8 9 10">One of the essential components for the initiation of protein synthesis. Protects formylmethionyl-tRNA from spontaneous hydrolysis and promotes its binding to the 30S ribosomal subunits. Also involved in the hydrolysis of GTP during the formation of the 70S ribosomal complex.</text>
</comment>
<dbReference type="SUPFAM" id="SSF50447">
    <property type="entry name" value="Translation proteins"/>
    <property type="match status" value="2"/>
</dbReference>
<evidence type="ECO:0000256" key="2">
    <source>
        <dbReference type="ARBA" id="ARBA00020675"/>
    </source>
</evidence>
<dbReference type="PROSITE" id="PS51722">
    <property type="entry name" value="G_TR_2"/>
    <property type="match status" value="1"/>
</dbReference>
<comment type="subcellular location">
    <subcellularLocation>
        <location evidence="9">Cytoplasm</location>
    </subcellularLocation>
</comment>
<evidence type="ECO:0000256" key="5">
    <source>
        <dbReference type="ARBA" id="ARBA00022741"/>
    </source>
</evidence>
<reference evidence="13 14" key="1">
    <citation type="submission" date="2018-04" db="EMBL/GenBank/DDBJ databases">
        <title>Novel Campyloabacter and Helicobacter Species and Strains.</title>
        <authorList>
            <person name="Mannion A.J."/>
            <person name="Shen Z."/>
            <person name="Fox J.G."/>
        </authorList>
    </citation>
    <scope>NUCLEOTIDE SEQUENCE [LARGE SCALE GENOMIC DNA]</scope>
    <source>
        <strain evidence="13 14">MIT 97-5075</strain>
    </source>
</reference>
<dbReference type="InterPro" id="IPR036925">
    <property type="entry name" value="TIF_IF2_dom3_sf"/>
</dbReference>
<proteinExistence type="inferred from homology"/>
<evidence type="ECO:0000256" key="10">
    <source>
        <dbReference type="RuleBase" id="RU000644"/>
    </source>
</evidence>
<feature type="compositionally biased region" description="Polar residues" evidence="11">
    <location>
        <begin position="180"/>
        <end position="200"/>
    </location>
</feature>
<feature type="binding site" evidence="9">
    <location>
        <begin position="521"/>
        <end position="525"/>
    </location>
    <ligand>
        <name>GTP</name>
        <dbReference type="ChEBI" id="CHEBI:37565"/>
    </ligand>
</feature>
<dbReference type="InterPro" id="IPR027417">
    <property type="entry name" value="P-loop_NTPase"/>
</dbReference>
<keyword evidence="6 9" id="KW-0648">Protein biosynthesis</keyword>
<dbReference type="Gene3D" id="3.40.50.300">
    <property type="entry name" value="P-loop containing nucleotide triphosphate hydrolases"/>
    <property type="match status" value="1"/>
</dbReference>
<evidence type="ECO:0000256" key="8">
    <source>
        <dbReference type="ARBA" id="ARBA00025162"/>
    </source>
</evidence>
<dbReference type="InterPro" id="IPR023115">
    <property type="entry name" value="TIF_IF2_dom3"/>
</dbReference>
<dbReference type="GO" id="GO:0003924">
    <property type="term" value="F:GTPase activity"/>
    <property type="evidence" value="ECO:0007669"/>
    <property type="project" value="UniProtKB-UniRule"/>
</dbReference>
<evidence type="ECO:0000256" key="6">
    <source>
        <dbReference type="ARBA" id="ARBA00022917"/>
    </source>
</evidence>
<feature type="binding site" evidence="9">
    <location>
        <begin position="575"/>
        <end position="578"/>
    </location>
    <ligand>
        <name>GTP</name>
        <dbReference type="ChEBI" id="CHEBI:37565"/>
    </ligand>
</feature>
<evidence type="ECO:0000256" key="11">
    <source>
        <dbReference type="SAM" id="MobiDB-lite"/>
    </source>
</evidence>
<dbReference type="GO" id="GO:0003743">
    <property type="term" value="F:translation initiation factor activity"/>
    <property type="evidence" value="ECO:0007669"/>
    <property type="project" value="UniProtKB-UniRule"/>
</dbReference>
<feature type="compositionally biased region" description="Basic residues" evidence="11">
    <location>
        <begin position="62"/>
        <end position="72"/>
    </location>
</feature>
<keyword evidence="4 9" id="KW-0396">Initiation factor</keyword>
<dbReference type="NCBIfam" id="TIGR00487">
    <property type="entry name" value="IF-2"/>
    <property type="match status" value="1"/>
</dbReference>
<dbReference type="InterPro" id="IPR015760">
    <property type="entry name" value="TIF_IF2"/>
</dbReference>
<dbReference type="Pfam" id="PF11987">
    <property type="entry name" value="IF-2"/>
    <property type="match status" value="1"/>
</dbReference>
<dbReference type="PANTHER" id="PTHR43381:SF5">
    <property type="entry name" value="TR-TYPE G DOMAIN-CONTAINING PROTEIN"/>
    <property type="match status" value="1"/>
</dbReference>
<feature type="domain" description="Tr-type G" evidence="12">
    <location>
        <begin position="466"/>
        <end position="633"/>
    </location>
</feature>
<feature type="compositionally biased region" description="Basic and acidic residues" evidence="11">
    <location>
        <begin position="253"/>
        <end position="269"/>
    </location>
</feature>
<dbReference type="GO" id="GO:0005829">
    <property type="term" value="C:cytosol"/>
    <property type="evidence" value="ECO:0007669"/>
    <property type="project" value="TreeGrafter"/>
</dbReference>
<evidence type="ECO:0000256" key="1">
    <source>
        <dbReference type="ARBA" id="ARBA00007733"/>
    </source>
</evidence>
<dbReference type="GO" id="GO:0005525">
    <property type="term" value="F:GTP binding"/>
    <property type="evidence" value="ECO:0007669"/>
    <property type="project" value="UniProtKB-KW"/>
</dbReference>
<keyword evidence="7 9" id="KW-0342">GTP-binding</keyword>
<name>A0A3D8J627_9HELI</name>
<dbReference type="CDD" id="cd01887">
    <property type="entry name" value="IF2_eIF5B"/>
    <property type="match status" value="1"/>
</dbReference>
<dbReference type="NCBIfam" id="TIGR00231">
    <property type="entry name" value="small_GTP"/>
    <property type="match status" value="1"/>
</dbReference>
<evidence type="ECO:0000313" key="13">
    <source>
        <dbReference type="EMBL" id="RDU72720.1"/>
    </source>
</evidence>
<dbReference type="Gene3D" id="3.40.50.10050">
    <property type="entry name" value="Translation initiation factor IF- 2, domain 3"/>
    <property type="match status" value="1"/>
</dbReference>
<dbReference type="Pfam" id="PF04760">
    <property type="entry name" value="IF2_N"/>
    <property type="match status" value="2"/>
</dbReference>
<dbReference type="SUPFAM" id="SSF52540">
    <property type="entry name" value="P-loop containing nucleoside triphosphate hydrolases"/>
    <property type="match status" value="1"/>
</dbReference>
<dbReference type="FunFam" id="2.40.30.10:FF:000008">
    <property type="entry name" value="Translation initiation factor IF-2"/>
    <property type="match status" value="1"/>
</dbReference>